<dbReference type="Gene3D" id="3.90.950.20">
    <property type="entry name" value="CinA-like"/>
    <property type="match status" value="1"/>
</dbReference>
<dbReference type="Pfam" id="PF02464">
    <property type="entry name" value="CinA"/>
    <property type="match status" value="1"/>
</dbReference>
<dbReference type="NCBIfam" id="TIGR00199">
    <property type="entry name" value="PncC_domain"/>
    <property type="match status" value="1"/>
</dbReference>
<dbReference type="RefSeq" id="WP_054727905.1">
    <property type="nucleotide sequence ID" value="NZ_CP009429.1"/>
</dbReference>
<dbReference type="Proteomes" id="UP000076088">
    <property type="component" value="Chromosome"/>
</dbReference>
<dbReference type="SUPFAM" id="SSF142433">
    <property type="entry name" value="CinA-like"/>
    <property type="match status" value="1"/>
</dbReference>
<name>A0AAC8YZG9_SPHMC</name>
<evidence type="ECO:0000259" key="1">
    <source>
        <dbReference type="Pfam" id="PF02464"/>
    </source>
</evidence>
<sequence length="161" mass="16754">MSAATLIERRTRKLARHLAGKTLRFVTAESCTGGQLAAIFAADAALGAHLERGFVAYSIDAKCEMLGVFRKDAERGGAVNPEVAAAMATGALGKSCADIAVSMTGFCGPREGREEVGLVYIGVASADAVHVEDFHFGDIGRRNVLDQAVAAALQIMIDAAS</sequence>
<protein>
    <recommendedName>
        <fullName evidence="1">CinA C-terminal domain-containing protein</fullName>
    </recommendedName>
</protein>
<reference evidence="3" key="1">
    <citation type="submission" date="2015-11" db="EMBL/GenBank/DDBJ databases">
        <title>Complete genome sequence of a polyethylene-glycol degrader Sphingopyxis macrogoltabida 203N (NBRC 111659).</title>
        <authorList>
            <person name="Yoshiyuki O."/>
            <person name="Shouta N."/>
            <person name="Nagata Y."/>
            <person name="Numata M."/>
            <person name="Tsuchikane K."/>
            <person name="Hosoyama A."/>
            <person name="Yamazoe A."/>
            <person name="Tsuda M."/>
            <person name="Fujita N."/>
            <person name="Kawai F."/>
        </authorList>
    </citation>
    <scope>NUCLEOTIDE SEQUENCE [LARGE SCALE GENOMIC DNA]</scope>
    <source>
        <strain evidence="3">203N</strain>
    </source>
</reference>
<proteinExistence type="predicted"/>
<keyword evidence="3" id="KW-1185">Reference proteome</keyword>
<organism evidence="2 3">
    <name type="scientific">Sphingopyxis macrogoltabida</name>
    <name type="common">Sphingomonas macrogoltabidus</name>
    <dbReference type="NCBI Taxonomy" id="33050"/>
    <lineage>
        <taxon>Bacteria</taxon>
        <taxon>Pseudomonadati</taxon>
        <taxon>Pseudomonadota</taxon>
        <taxon>Alphaproteobacteria</taxon>
        <taxon>Sphingomonadales</taxon>
        <taxon>Sphingomonadaceae</taxon>
        <taxon>Sphingopyxis</taxon>
    </lineage>
</organism>
<dbReference type="InterPro" id="IPR008136">
    <property type="entry name" value="CinA_C"/>
</dbReference>
<dbReference type="AlphaFoldDB" id="A0AAC8YZG9"/>
<reference evidence="2 3" key="2">
    <citation type="journal article" date="2016" name="Genome Announc.">
        <title>Complete Genome Sequence of Sphingopyxis macrogoltabida Strain 203N (NBRC 111659), a Polyethylene Glycol Degrader.</title>
        <authorList>
            <person name="Ohtsubo Y."/>
            <person name="Nonoyama S."/>
            <person name="Nagata Y."/>
            <person name="Numata M."/>
            <person name="Tsuchikane K."/>
            <person name="Hosoyama A."/>
            <person name="Yamazoe A."/>
            <person name="Tsuda M."/>
            <person name="Fujita N."/>
            <person name="Kawai F."/>
        </authorList>
    </citation>
    <scope>NUCLEOTIDE SEQUENCE [LARGE SCALE GENOMIC DNA]</scope>
    <source>
        <strain evidence="2 3">203N</strain>
    </source>
</reference>
<dbReference type="InterPro" id="IPR036653">
    <property type="entry name" value="CinA-like_C"/>
</dbReference>
<dbReference type="EMBL" id="CP013344">
    <property type="protein sequence ID" value="AMU89080.1"/>
    <property type="molecule type" value="Genomic_DNA"/>
</dbReference>
<gene>
    <name evidence="2" type="ORF">ATM17_08525</name>
</gene>
<dbReference type="KEGG" id="smaz:LH19_11310"/>
<feature type="domain" description="CinA C-terminal" evidence="1">
    <location>
        <begin position="11"/>
        <end position="157"/>
    </location>
</feature>
<evidence type="ECO:0000313" key="2">
    <source>
        <dbReference type="EMBL" id="AMU89080.1"/>
    </source>
</evidence>
<evidence type="ECO:0000313" key="3">
    <source>
        <dbReference type="Proteomes" id="UP000076088"/>
    </source>
</evidence>
<accession>A0AAC8YZG9</accession>